<evidence type="ECO:0000256" key="4">
    <source>
        <dbReference type="ARBA" id="ARBA00023136"/>
    </source>
</evidence>
<keyword evidence="4" id="KW-0472">Membrane</keyword>
<comment type="subcellular location">
    <subcellularLocation>
        <location evidence="1">Cell outer membrane</location>
    </subcellularLocation>
</comment>
<dbReference type="RefSeq" id="WP_100917584.1">
    <property type="nucleotide sequence ID" value="NZ_CP020370.1"/>
</dbReference>
<keyword evidence="8" id="KW-1185">Reference proteome</keyword>
<evidence type="ECO:0000313" key="8">
    <source>
        <dbReference type="Proteomes" id="UP000232638"/>
    </source>
</evidence>
<keyword evidence="5" id="KW-0998">Cell outer membrane</keyword>
<dbReference type="KEGG" id="tsy:THSYN_01530"/>
<dbReference type="Proteomes" id="UP000232638">
    <property type="component" value="Chromosome"/>
</dbReference>
<dbReference type="PANTHER" id="PTHR38776">
    <property type="entry name" value="MLTA-INTERACTING PROTEIN-RELATED"/>
    <property type="match status" value="1"/>
</dbReference>
<sequence>MPIRPPRFRLAAALCLAVALGAPVTASGSDSQSGSGPIMEPLWELGLFNFVADLPHYPGSDESRVYAFPTPFLTYRGKYLRAGREGVRGIFYQGPQIETSISLSGNPPVDEDNEARAGMPGLDAIGELGPSIKWYFLGRDPVDRVYLQAAARAAAAIDFASGLQVRYQGVAGSLNAVYYNRSSLRDQRIKFQFGLGLHAGDRVYNGYFYDVAPAYATATRPAYHAAGGYSGASLSFSIQYDMTPRVSFGFYSRWDNLSGTAFADSPLVKQENNFVVGAVLILRPLRSATLVSSEAFD</sequence>
<feature type="chain" id="PRO_5014700866" description="MipA/OmpV family protein" evidence="6">
    <location>
        <begin position="27"/>
        <end position="297"/>
    </location>
</feature>
<protein>
    <recommendedName>
        <fullName evidence="9">MipA/OmpV family protein</fullName>
    </recommendedName>
</protein>
<evidence type="ECO:0000256" key="5">
    <source>
        <dbReference type="ARBA" id="ARBA00023237"/>
    </source>
</evidence>
<dbReference type="GO" id="GO:0009279">
    <property type="term" value="C:cell outer membrane"/>
    <property type="evidence" value="ECO:0007669"/>
    <property type="project" value="UniProtKB-SubCell"/>
</dbReference>
<proteinExistence type="inferred from homology"/>
<gene>
    <name evidence="7" type="ORF">THSYN_01530</name>
</gene>
<dbReference type="PANTHER" id="PTHR38776:SF1">
    <property type="entry name" value="MLTA-INTERACTING PROTEIN-RELATED"/>
    <property type="match status" value="1"/>
</dbReference>
<evidence type="ECO:0000313" key="7">
    <source>
        <dbReference type="EMBL" id="AUB79766.1"/>
    </source>
</evidence>
<organism evidence="7 8">
    <name type="scientific">Candidatus Thiodictyon syntrophicum</name>
    <dbReference type="NCBI Taxonomy" id="1166950"/>
    <lineage>
        <taxon>Bacteria</taxon>
        <taxon>Pseudomonadati</taxon>
        <taxon>Pseudomonadota</taxon>
        <taxon>Gammaproteobacteria</taxon>
        <taxon>Chromatiales</taxon>
        <taxon>Chromatiaceae</taxon>
        <taxon>Thiodictyon</taxon>
    </lineage>
</organism>
<evidence type="ECO:0000256" key="6">
    <source>
        <dbReference type="SAM" id="SignalP"/>
    </source>
</evidence>
<feature type="signal peptide" evidence="6">
    <location>
        <begin position="1"/>
        <end position="26"/>
    </location>
</feature>
<evidence type="ECO:0000256" key="1">
    <source>
        <dbReference type="ARBA" id="ARBA00004442"/>
    </source>
</evidence>
<name>A0A2K8U2F4_9GAMM</name>
<evidence type="ECO:0008006" key="9">
    <source>
        <dbReference type="Google" id="ProtNLM"/>
    </source>
</evidence>
<reference evidence="7 8" key="1">
    <citation type="submission" date="2017-03" db="EMBL/GenBank/DDBJ databases">
        <title>Complete genome sequence of Candidatus 'Thiodictyon syntrophicum' sp. nov. strain Cad16T, a photolithoautotroph purple sulfur bacterium isolated from an alpine meromictic lake.</title>
        <authorList>
            <person name="Luedin S.M."/>
            <person name="Pothier J.F."/>
            <person name="Danza F."/>
            <person name="Storelli N."/>
            <person name="Wittwer M."/>
            <person name="Tonolla M."/>
        </authorList>
    </citation>
    <scope>NUCLEOTIDE SEQUENCE [LARGE SCALE GENOMIC DNA]</scope>
    <source>
        <strain evidence="7 8">Cad16T</strain>
    </source>
</reference>
<dbReference type="InterPro" id="IPR010583">
    <property type="entry name" value="MipA"/>
</dbReference>
<dbReference type="OrthoDB" id="5290976at2"/>
<dbReference type="AlphaFoldDB" id="A0A2K8U2F4"/>
<evidence type="ECO:0000256" key="3">
    <source>
        <dbReference type="ARBA" id="ARBA00022729"/>
    </source>
</evidence>
<dbReference type="Pfam" id="PF06629">
    <property type="entry name" value="MipA"/>
    <property type="match status" value="1"/>
</dbReference>
<accession>A0A2K8U2F4</accession>
<keyword evidence="3 6" id="KW-0732">Signal</keyword>
<dbReference type="EMBL" id="CP020370">
    <property type="protein sequence ID" value="AUB79766.1"/>
    <property type="molecule type" value="Genomic_DNA"/>
</dbReference>
<evidence type="ECO:0000256" key="2">
    <source>
        <dbReference type="ARBA" id="ARBA00005722"/>
    </source>
</evidence>
<comment type="similarity">
    <text evidence="2">Belongs to the MipA/OmpV family.</text>
</comment>